<protein>
    <recommendedName>
        <fullName evidence="3">Solute-binding protein family 3/N-terminal domain-containing protein</fullName>
    </recommendedName>
</protein>
<keyword evidence="1 2" id="KW-0732">Signal</keyword>
<dbReference type="SUPFAM" id="SSF53850">
    <property type="entry name" value="Periplasmic binding protein-like II"/>
    <property type="match status" value="1"/>
</dbReference>
<keyword evidence="5" id="KW-1185">Reference proteome</keyword>
<name>A0A1C3RD37_9PROT</name>
<organism evidence="4 5">
    <name type="scientific">Candidatus Terasakiella magnetica</name>
    <dbReference type="NCBI Taxonomy" id="1867952"/>
    <lineage>
        <taxon>Bacteria</taxon>
        <taxon>Pseudomonadati</taxon>
        <taxon>Pseudomonadota</taxon>
        <taxon>Alphaproteobacteria</taxon>
        <taxon>Rhodospirillales</taxon>
        <taxon>Terasakiellaceae</taxon>
        <taxon>Terasakiella</taxon>
    </lineage>
</organism>
<dbReference type="STRING" id="1867952.MTBPR1_10398"/>
<dbReference type="Pfam" id="PF00497">
    <property type="entry name" value="SBP_bac_3"/>
    <property type="match status" value="1"/>
</dbReference>
<accession>A0A1C3RD37</accession>
<feature type="signal peptide" evidence="2">
    <location>
        <begin position="1"/>
        <end position="27"/>
    </location>
</feature>
<evidence type="ECO:0000313" key="5">
    <source>
        <dbReference type="Proteomes" id="UP000231658"/>
    </source>
</evidence>
<proteinExistence type="predicted"/>
<dbReference type="SMART" id="SM00062">
    <property type="entry name" value="PBPb"/>
    <property type="match status" value="1"/>
</dbReference>
<dbReference type="RefSeq" id="WP_069185855.1">
    <property type="nucleotide sequence ID" value="NZ_FLYE01000001.1"/>
</dbReference>
<dbReference type="PANTHER" id="PTHR35936:SF35">
    <property type="entry name" value="L-CYSTINE-BINDING PROTEIN TCYJ"/>
    <property type="match status" value="1"/>
</dbReference>
<dbReference type="InterPro" id="IPR001638">
    <property type="entry name" value="Solute-binding_3/MltF_N"/>
</dbReference>
<dbReference type="PANTHER" id="PTHR35936">
    <property type="entry name" value="MEMBRANE-BOUND LYTIC MUREIN TRANSGLYCOSYLASE F"/>
    <property type="match status" value="1"/>
</dbReference>
<sequence>MFFFGKHIIRQIFFICLLGLVSTQAQGEANHSILIGTPKLDFFYKKNASYEEDGLISKIIRTAFKSQNMAVSFQSLPWKRSIFEVETGNLAGAFTSQDIGWHKEKFIISDAIIHRDVILVLNNSYAHLDIKTYADLGQLDIAVIQGDNLEHELSGRGIPYKTIAFSYRLYDLIDRGRIDGVLGFKDILEPSLMSNGNPNSVSVITIEKHPIFFMVSRKNPKGEDIIEKLNNGLKMMKENNTYDAILNAYFKTH</sequence>
<evidence type="ECO:0000313" key="4">
    <source>
        <dbReference type="EMBL" id="SCA55151.1"/>
    </source>
</evidence>
<feature type="chain" id="PRO_5008680630" description="Solute-binding protein family 3/N-terminal domain-containing protein" evidence="2">
    <location>
        <begin position="28"/>
        <end position="253"/>
    </location>
</feature>
<dbReference type="EMBL" id="FLYE01000001">
    <property type="protein sequence ID" value="SCA55151.1"/>
    <property type="molecule type" value="Genomic_DNA"/>
</dbReference>
<evidence type="ECO:0000256" key="2">
    <source>
        <dbReference type="SAM" id="SignalP"/>
    </source>
</evidence>
<gene>
    <name evidence="4" type="ORF">MTBPR1_10398</name>
</gene>
<dbReference type="OrthoDB" id="7337066at2"/>
<dbReference type="Proteomes" id="UP000231658">
    <property type="component" value="Unassembled WGS sequence"/>
</dbReference>
<evidence type="ECO:0000256" key="1">
    <source>
        <dbReference type="ARBA" id="ARBA00022729"/>
    </source>
</evidence>
<evidence type="ECO:0000259" key="3">
    <source>
        <dbReference type="SMART" id="SM00062"/>
    </source>
</evidence>
<feature type="domain" description="Solute-binding protein family 3/N-terminal" evidence="3">
    <location>
        <begin position="32"/>
        <end position="253"/>
    </location>
</feature>
<dbReference type="AlphaFoldDB" id="A0A1C3RD37"/>
<reference evidence="4 5" key="1">
    <citation type="submission" date="2016-07" db="EMBL/GenBank/DDBJ databases">
        <authorList>
            <person name="Lefevre C.T."/>
        </authorList>
    </citation>
    <scope>NUCLEOTIDE SEQUENCE [LARGE SCALE GENOMIC DNA]</scope>
    <source>
        <strain evidence="4">PR1</strain>
    </source>
</reference>
<dbReference type="Gene3D" id="3.40.190.10">
    <property type="entry name" value="Periplasmic binding protein-like II"/>
    <property type="match status" value="2"/>
</dbReference>